<proteinExistence type="predicted"/>
<protein>
    <submittedName>
        <fullName evidence="3">Uncharacterized protein</fullName>
    </submittedName>
</protein>
<feature type="compositionally biased region" description="Basic and acidic residues" evidence="1">
    <location>
        <begin position="74"/>
        <end position="85"/>
    </location>
</feature>
<accession>A0A915LA45</accession>
<evidence type="ECO:0000313" key="3">
    <source>
        <dbReference type="WBParaSite" id="nRc.2.0.1.t47712-RA"/>
    </source>
</evidence>
<reference evidence="3" key="1">
    <citation type="submission" date="2022-11" db="UniProtKB">
        <authorList>
            <consortium name="WormBaseParasite"/>
        </authorList>
    </citation>
    <scope>IDENTIFICATION</scope>
</reference>
<evidence type="ECO:0000313" key="2">
    <source>
        <dbReference type="Proteomes" id="UP000887565"/>
    </source>
</evidence>
<feature type="compositionally biased region" description="Polar residues" evidence="1">
    <location>
        <begin position="114"/>
        <end position="123"/>
    </location>
</feature>
<dbReference type="WBParaSite" id="nRc.2.0.1.t47712-RA">
    <property type="protein sequence ID" value="nRc.2.0.1.t47712-RA"/>
    <property type="gene ID" value="nRc.2.0.1.g47712"/>
</dbReference>
<feature type="region of interest" description="Disordered" evidence="1">
    <location>
        <begin position="74"/>
        <end position="123"/>
    </location>
</feature>
<evidence type="ECO:0000256" key="1">
    <source>
        <dbReference type="SAM" id="MobiDB-lite"/>
    </source>
</evidence>
<dbReference type="Proteomes" id="UP000887565">
    <property type="component" value="Unplaced"/>
</dbReference>
<name>A0A915LA45_ROMCU</name>
<organism evidence="2 3">
    <name type="scientific">Romanomermis culicivorax</name>
    <name type="common">Nematode worm</name>
    <dbReference type="NCBI Taxonomy" id="13658"/>
    <lineage>
        <taxon>Eukaryota</taxon>
        <taxon>Metazoa</taxon>
        <taxon>Ecdysozoa</taxon>
        <taxon>Nematoda</taxon>
        <taxon>Enoplea</taxon>
        <taxon>Dorylaimia</taxon>
        <taxon>Mermithida</taxon>
        <taxon>Mermithoidea</taxon>
        <taxon>Mermithidae</taxon>
        <taxon>Romanomermis</taxon>
    </lineage>
</organism>
<keyword evidence="2" id="KW-1185">Reference proteome</keyword>
<dbReference type="AlphaFoldDB" id="A0A915LA45"/>
<sequence>MCDKNENNIIYKIGDYVWKESQMIRKNQAKKLQPIFQGPYEIVNIKYPNLFIENPNSSTDLETIHVNCSRPFVGRHDQENRKEENVPLVNSNEKENKAMDDNLMSDRTQDRQNQHTYNLRTRK</sequence>